<feature type="transmembrane region" description="Helical" evidence="1">
    <location>
        <begin position="7"/>
        <end position="28"/>
    </location>
</feature>
<keyword evidence="1" id="KW-0472">Membrane</keyword>
<feature type="transmembrane region" description="Helical" evidence="1">
    <location>
        <begin position="72"/>
        <end position="93"/>
    </location>
</feature>
<reference evidence="2 3" key="1">
    <citation type="submission" date="2016-06" db="EMBL/GenBank/DDBJ databases">
        <title>The sequenced genome of the ice-adhering bacterium Marinomonas primoryensis, from Antarctica.</title>
        <authorList>
            <person name="Graham L."/>
            <person name="Vance T.D.R."/>
            <person name="Davies P.L."/>
        </authorList>
    </citation>
    <scope>NUCLEOTIDE SEQUENCE [LARGE SCALE GENOMIC DNA]</scope>
    <source>
        <strain evidence="2 3">AceL</strain>
    </source>
</reference>
<dbReference type="RefSeq" id="WP_112139167.1">
    <property type="nucleotide sequence ID" value="NZ_CP016181.1"/>
</dbReference>
<evidence type="ECO:0000313" key="2">
    <source>
        <dbReference type="EMBL" id="AWY01018.1"/>
    </source>
</evidence>
<sequence length="100" mass="10782">MSTVVKFLILYLVPVLSFAGVLGIYMLAYGKSLDSPLISLALFLVVSSFIVSSYVVVVLISQFAANGGGYSGLLFSILGWLLGGVPIFFYLVMFKNIFSP</sequence>
<dbReference type="EMBL" id="CP016181">
    <property type="protein sequence ID" value="AWY01018.1"/>
    <property type="molecule type" value="Genomic_DNA"/>
</dbReference>
<organism evidence="2 3">
    <name type="scientific">Marinomonas primoryensis</name>
    <dbReference type="NCBI Taxonomy" id="178399"/>
    <lineage>
        <taxon>Bacteria</taxon>
        <taxon>Pseudomonadati</taxon>
        <taxon>Pseudomonadota</taxon>
        <taxon>Gammaproteobacteria</taxon>
        <taxon>Oceanospirillales</taxon>
        <taxon>Oceanospirillaceae</taxon>
        <taxon>Marinomonas</taxon>
    </lineage>
</organism>
<accession>A0A2Z4PTV4</accession>
<dbReference type="OrthoDB" id="5828394at2"/>
<name>A0A2Z4PTV4_9GAMM</name>
<dbReference type="AlphaFoldDB" id="A0A2Z4PTV4"/>
<protein>
    <recommendedName>
        <fullName evidence="4">Succinate dehydrogenase</fullName>
    </recommendedName>
</protein>
<evidence type="ECO:0008006" key="4">
    <source>
        <dbReference type="Google" id="ProtNLM"/>
    </source>
</evidence>
<evidence type="ECO:0000256" key="1">
    <source>
        <dbReference type="SAM" id="Phobius"/>
    </source>
</evidence>
<gene>
    <name evidence="2" type="ORF">A8139_14280</name>
</gene>
<dbReference type="Proteomes" id="UP000249898">
    <property type="component" value="Chromosome"/>
</dbReference>
<keyword evidence="1" id="KW-1133">Transmembrane helix</keyword>
<proteinExistence type="predicted"/>
<evidence type="ECO:0000313" key="3">
    <source>
        <dbReference type="Proteomes" id="UP000249898"/>
    </source>
</evidence>
<feature type="transmembrane region" description="Helical" evidence="1">
    <location>
        <begin position="40"/>
        <end position="60"/>
    </location>
</feature>
<keyword evidence="1" id="KW-0812">Transmembrane</keyword>